<dbReference type="InterPro" id="IPR035900">
    <property type="entry name" value="Colicin_E_sf"/>
</dbReference>
<dbReference type="CDD" id="cd16363">
    <property type="entry name" value="Col_Im_like"/>
    <property type="match status" value="1"/>
</dbReference>
<organism evidence="3 4">
    <name type="scientific">Vibrio parahaemolyticus</name>
    <dbReference type="NCBI Taxonomy" id="670"/>
    <lineage>
        <taxon>Bacteria</taxon>
        <taxon>Pseudomonadati</taxon>
        <taxon>Pseudomonadota</taxon>
        <taxon>Gammaproteobacteria</taxon>
        <taxon>Vibrionales</taxon>
        <taxon>Vibrionaceae</taxon>
        <taxon>Vibrio</taxon>
    </lineage>
</organism>
<evidence type="ECO:0000313" key="3">
    <source>
        <dbReference type="EMBL" id="QHH13257.1"/>
    </source>
</evidence>
<proteinExistence type="inferred from homology"/>
<gene>
    <name evidence="3" type="ORF">EHC69_28790</name>
</gene>
<sequence length="83" mass="9557">MLNNLYDYTESEFLKLLVESETDDYDPSKLDELVLFFNETVKHPDGSDLLMYPSSCGIEDNPNAVIAELKRWYASQGLPCFKE</sequence>
<accession>A0AAX1G0W7</accession>
<reference evidence="3 4" key="1">
    <citation type="submission" date="2018-12" db="EMBL/GenBank/DDBJ databases">
        <title>Genomic insights into the evolutionary origins and pathogenicity of five Vibrio parahaemolyticus strains isolated from the shrimp with acute hepatopancreatic necrosis disease (AHPND).</title>
        <authorList>
            <person name="Yang Q."/>
            <person name="Dong X."/>
            <person name="Xie G."/>
            <person name="Fu S."/>
            <person name="Zou P."/>
            <person name="Sun J."/>
            <person name="Wang Y."/>
            <person name="Huang J."/>
        </authorList>
    </citation>
    <scope>NUCLEOTIDE SEQUENCE [LARGE SCALE GENOMIC DNA]</scope>
    <source>
        <strain evidence="3 4">20160303005-1</strain>
        <plasmid evidence="4">pvpsd2016-3</plasmid>
    </source>
</reference>
<dbReference type="AlphaFoldDB" id="A0AAX1G0W7"/>
<dbReference type="SUPFAM" id="SSF47345">
    <property type="entry name" value="Colicin E immunity proteins"/>
    <property type="match status" value="1"/>
</dbReference>
<dbReference type="GO" id="GO:0030153">
    <property type="term" value="P:bacteriocin immunity"/>
    <property type="evidence" value="ECO:0007669"/>
    <property type="project" value="UniProtKB-KW"/>
</dbReference>
<dbReference type="GO" id="GO:0015643">
    <property type="term" value="F:toxic substance binding"/>
    <property type="evidence" value="ECO:0007669"/>
    <property type="project" value="InterPro"/>
</dbReference>
<dbReference type="EMBL" id="CP034302">
    <property type="protein sequence ID" value="QHH13257.1"/>
    <property type="molecule type" value="Genomic_DNA"/>
</dbReference>
<name>A0AAX1G0W7_VIBPH</name>
<dbReference type="PRINTS" id="PR01299">
    <property type="entry name" value="PYOCIN"/>
</dbReference>
<geneLocation type="plasmid" evidence="4">
    <name>pvpsd2016-3</name>
</geneLocation>
<dbReference type="Proteomes" id="UP000464718">
    <property type="component" value="Plasmid pvpsd2016-3"/>
</dbReference>
<keyword evidence="2" id="KW-0079">Bacteriocin immunity</keyword>
<dbReference type="RefSeq" id="WP_086482398.1">
    <property type="nucleotide sequence ID" value="NZ_CP034302.1"/>
</dbReference>
<protein>
    <submittedName>
        <fullName evidence="3">Bacteriocin immunity protein</fullName>
    </submittedName>
</protein>
<dbReference type="InterPro" id="IPR000290">
    <property type="entry name" value="Colicin_pyocin"/>
</dbReference>
<keyword evidence="3" id="KW-0614">Plasmid</keyword>
<comment type="similarity">
    <text evidence="1">Belongs to the colicins ColE2/ColE8/ColE9 and pyocins S1/S2 family.</text>
</comment>
<dbReference type="Pfam" id="PF01320">
    <property type="entry name" value="Colicin_Pyocin"/>
    <property type="match status" value="1"/>
</dbReference>
<evidence type="ECO:0000256" key="2">
    <source>
        <dbReference type="ARBA" id="ARBA00023025"/>
    </source>
</evidence>
<evidence type="ECO:0000313" key="4">
    <source>
        <dbReference type="Proteomes" id="UP000464718"/>
    </source>
</evidence>
<dbReference type="Gene3D" id="1.10.1200.20">
    <property type="entry name" value="Colicin E immunity protein"/>
    <property type="match status" value="1"/>
</dbReference>
<evidence type="ECO:0000256" key="1">
    <source>
        <dbReference type="ARBA" id="ARBA00009346"/>
    </source>
</evidence>